<dbReference type="AlphaFoldDB" id="A0A921LQL6"/>
<dbReference type="InterPro" id="IPR014710">
    <property type="entry name" value="RmlC-like_jellyroll"/>
</dbReference>
<evidence type="ECO:0000313" key="2">
    <source>
        <dbReference type="EMBL" id="HJG28063.1"/>
    </source>
</evidence>
<protein>
    <submittedName>
        <fullName evidence="2">Crp/Fnr family transcriptional regulator</fullName>
    </submittedName>
</protein>
<gene>
    <name evidence="2" type="ORF">K8V20_05365</name>
</gene>
<feature type="domain" description="Cyclic nucleotide-binding" evidence="1">
    <location>
        <begin position="10"/>
        <end position="56"/>
    </location>
</feature>
<dbReference type="CDD" id="cd00038">
    <property type="entry name" value="CAP_ED"/>
    <property type="match status" value="1"/>
</dbReference>
<evidence type="ECO:0000259" key="1">
    <source>
        <dbReference type="PROSITE" id="PS50042"/>
    </source>
</evidence>
<accession>A0A921LQL6</accession>
<organism evidence="2 3">
    <name type="scientific">Subdoligranulum variabile</name>
    <dbReference type="NCBI Taxonomy" id="214851"/>
    <lineage>
        <taxon>Bacteria</taxon>
        <taxon>Bacillati</taxon>
        <taxon>Bacillota</taxon>
        <taxon>Clostridia</taxon>
        <taxon>Eubacteriales</taxon>
        <taxon>Oscillospiraceae</taxon>
        <taxon>Subdoligranulum</taxon>
    </lineage>
</organism>
<proteinExistence type="predicted"/>
<dbReference type="SMART" id="SM00100">
    <property type="entry name" value="cNMP"/>
    <property type="match status" value="1"/>
</dbReference>
<name>A0A921LQL6_9FIRM</name>
<dbReference type="PROSITE" id="PS50042">
    <property type="entry name" value="CNMP_BINDING_3"/>
    <property type="match status" value="1"/>
</dbReference>
<dbReference type="Proteomes" id="UP000782880">
    <property type="component" value="Unassembled WGS sequence"/>
</dbReference>
<dbReference type="InterPro" id="IPR000595">
    <property type="entry name" value="cNMP-bd_dom"/>
</dbReference>
<comment type="caution">
    <text evidence="2">The sequence shown here is derived from an EMBL/GenBank/DDBJ whole genome shotgun (WGS) entry which is preliminary data.</text>
</comment>
<evidence type="ECO:0000313" key="3">
    <source>
        <dbReference type="Proteomes" id="UP000782880"/>
    </source>
</evidence>
<dbReference type="SUPFAM" id="SSF51206">
    <property type="entry name" value="cAMP-binding domain-like"/>
    <property type="match status" value="1"/>
</dbReference>
<reference evidence="2" key="1">
    <citation type="journal article" date="2021" name="PeerJ">
        <title>Extensive microbial diversity within the chicken gut microbiome revealed by metagenomics and culture.</title>
        <authorList>
            <person name="Gilroy R."/>
            <person name="Ravi A."/>
            <person name="Getino M."/>
            <person name="Pursley I."/>
            <person name="Horton D.L."/>
            <person name="Alikhan N.F."/>
            <person name="Baker D."/>
            <person name="Gharbi K."/>
            <person name="Hall N."/>
            <person name="Watson M."/>
            <person name="Adriaenssens E.M."/>
            <person name="Foster-Nyarko E."/>
            <person name="Jarju S."/>
            <person name="Secka A."/>
            <person name="Antonio M."/>
            <person name="Oren A."/>
            <person name="Chaudhuri R.R."/>
            <person name="La Ragione R."/>
            <person name="Hildebrand F."/>
            <person name="Pallen M.J."/>
        </authorList>
    </citation>
    <scope>NUCLEOTIDE SEQUENCE</scope>
    <source>
        <strain evidence="2">ChiBcec21-2208</strain>
    </source>
</reference>
<sequence length="193" mass="22328">MRLADFYREHFRICDEALLGEILKVSRVRTLAAGEILCKQGQVPMQLYLLIQGVIRGFLLNINGKDITDCIVFQAGDAAMPDGEFFQPASINIEALEESQIVCINIGEVCRLMEIYPELIQVRQQMLIMSAQRHRDLKIVAYQYSASQRYQWFLKNYPGLIDRIHHKYIASLLNMTPVTLSRVRRELKEHVMV</sequence>
<dbReference type="Pfam" id="PF00027">
    <property type="entry name" value="cNMP_binding"/>
    <property type="match status" value="1"/>
</dbReference>
<dbReference type="InterPro" id="IPR018490">
    <property type="entry name" value="cNMP-bd_dom_sf"/>
</dbReference>
<dbReference type="EMBL" id="DYVE01000137">
    <property type="protein sequence ID" value="HJG28063.1"/>
    <property type="molecule type" value="Genomic_DNA"/>
</dbReference>
<reference evidence="2" key="2">
    <citation type="submission" date="2021-09" db="EMBL/GenBank/DDBJ databases">
        <authorList>
            <person name="Gilroy R."/>
        </authorList>
    </citation>
    <scope>NUCLEOTIDE SEQUENCE</scope>
    <source>
        <strain evidence="2">ChiBcec21-2208</strain>
    </source>
</reference>
<dbReference type="Gene3D" id="2.60.120.10">
    <property type="entry name" value="Jelly Rolls"/>
    <property type="match status" value="1"/>
</dbReference>